<keyword evidence="2" id="KW-1185">Reference proteome</keyword>
<organism evidence="1 2">
    <name type="scientific">Macrococcus epidermidis</name>
    <dbReference type="NCBI Taxonomy" id="1902580"/>
    <lineage>
        <taxon>Bacteria</taxon>
        <taxon>Bacillati</taxon>
        <taxon>Bacillota</taxon>
        <taxon>Bacilli</taxon>
        <taxon>Bacillales</taxon>
        <taxon>Staphylococcaceae</taxon>
        <taxon>Macrococcus</taxon>
    </lineage>
</organism>
<dbReference type="RefSeq" id="WP_111717525.1">
    <property type="nucleotide sequence ID" value="NZ_JBHSSR010000026.1"/>
</dbReference>
<dbReference type="InterPro" id="IPR022267">
    <property type="entry name" value="Asp2"/>
</dbReference>
<evidence type="ECO:0000313" key="2">
    <source>
        <dbReference type="Proteomes" id="UP000249808"/>
    </source>
</evidence>
<comment type="caution">
    <text evidence="1">The sequence shown here is derived from an EMBL/GenBank/DDBJ whole genome shotgun (WGS) entry which is preliminary data.</text>
</comment>
<dbReference type="GO" id="GO:0015031">
    <property type="term" value="P:protein transport"/>
    <property type="evidence" value="ECO:0007669"/>
    <property type="project" value="InterPro"/>
</dbReference>
<sequence>MRKLFKVLQIGNDNYSALFDDPKKYYWKHIHPHDLNDINVIKEELKLLLKKVKVFDFILVQTENQPELLQIIENIVEPYNTYVEAPYWPTFQYERIVQKNIIRSISAENKEELIEKVKTLGYVGQFGDKIHPKMIVPNKTFKDEVIYNGNKEVVFKGDFGSDFKPFASWKYNIFYEQDRAIELWPEFSIVGEDIDVRIIFRMIPAGLVDTITEEFIFDLKSLNEPILFERRDYQCYLSVSIEAKGSGTISLGALHRRWSRLEFGEFFLGGNRFVDQERNEFISFFHPGDMKPPLNVYFSGYRSAEGFEGFYMMKSFEAPFLLIADPRLEGGSFYMGSDEYEKGIINVIQNSLKQLDFKSTDLILTGLSMGSFGALYYGAQMQPAAVIAGKPLINVGTIADNMKLLRPNDFGTANDILLSLTGGTSTKHIQQLNDKFWNKFATADLQNTIFGLSYMMHDDYDLNAFPEILDVLTKQQAKIISRGISGRHNDDSTTINNWFVHFINLMLETKFGRKPYDRK</sequence>
<protein>
    <submittedName>
        <fullName evidence="1">Accessory Sec system protein Asp2</fullName>
    </submittedName>
</protein>
<reference evidence="1 2" key="1">
    <citation type="journal article" date="2018" name="Front. Microbiol.">
        <title>Description and Comparative Genomics of Macrococcus caseolyticus subsp. hominis subsp. nov., Macrococcus goetzii sp. nov., Macrococcus epidermidis sp. nov., and Macrococcus bohemicus sp. nov., Novel Macrococci From Human Clinical Material With Virulence Potential and Suspected Uptake of Foreign DNA by Natural Transformation.</title>
        <authorList>
            <person name="Maslanova I."/>
            <person name="Wertheimer Z."/>
            <person name="Sedlacek I."/>
            <person name="Svec P."/>
            <person name="Indrakova A."/>
            <person name="Kovarovic V."/>
            <person name="Schumann P."/>
            <person name="Sproer C."/>
            <person name="Kralova S."/>
            <person name="Sedo O."/>
            <person name="Kristofova L."/>
            <person name="Vrbovska V."/>
            <person name="Fuzik T."/>
            <person name="Petras P."/>
            <person name="Zdrahal Z."/>
            <person name="Ruzickova V."/>
            <person name="Doskar J."/>
            <person name="Pantucek R."/>
        </authorList>
    </citation>
    <scope>NUCLEOTIDE SEQUENCE [LARGE SCALE GENOMIC DNA]</scope>
    <source>
        <strain evidence="1 2">01/688</strain>
    </source>
</reference>
<gene>
    <name evidence="1" type="primary">asp2</name>
    <name evidence="1" type="ORF">BHU61_13085</name>
</gene>
<evidence type="ECO:0000313" key="1">
    <source>
        <dbReference type="EMBL" id="RAK43584.1"/>
    </source>
</evidence>
<name>A0A327ZPP9_9STAP</name>
<dbReference type="Proteomes" id="UP000249808">
    <property type="component" value="Unassembled WGS sequence"/>
</dbReference>
<accession>A0A327ZPP9</accession>
<proteinExistence type="predicted"/>
<dbReference type="Gene3D" id="3.40.50.1820">
    <property type="entry name" value="alpha/beta hydrolase"/>
    <property type="match status" value="1"/>
</dbReference>
<dbReference type="Pfam" id="PF16929">
    <property type="entry name" value="Asp2"/>
    <property type="match status" value="1"/>
</dbReference>
<dbReference type="EMBL" id="PZJH01000014">
    <property type="protein sequence ID" value="RAK43584.1"/>
    <property type="molecule type" value="Genomic_DNA"/>
</dbReference>
<dbReference type="SUPFAM" id="SSF53474">
    <property type="entry name" value="alpha/beta-Hydrolases"/>
    <property type="match status" value="1"/>
</dbReference>
<dbReference type="InterPro" id="IPR029058">
    <property type="entry name" value="AB_hydrolase_fold"/>
</dbReference>
<dbReference type="AlphaFoldDB" id="A0A327ZPP9"/>
<dbReference type="NCBIfam" id="TIGR03712">
    <property type="entry name" value="acc_sec_asp2"/>
    <property type="match status" value="1"/>
</dbReference>